<accession>A0A366HJL7</accession>
<dbReference type="SMART" id="SM00317">
    <property type="entry name" value="SET"/>
    <property type="match status" value="1"/>
</dbReference>
<dbReference type="Pfam" id="PF00856">
    <property type="entry name" value="SET"/>
    <property type="match status" value="1"/>
</dbReference>
<keyword evidence="3" id="KW-0489">Methyltransferase</keyword>
<dbReference type="InterPro" id="IPR046341">
    <property type="entry name" value="SET_dom_sf"/>
</dbReference>
<feature type="region of interest" description="Disordered" evidence="6">
    <location>
        <begin position="156"/>
        <end position="216"/>
    </location>
</feature>
<evidence type="ECO:0008006" key="11">
    <source>
        <dbReference type="Google" id="ProtNLM"/>
    </source>
</evidence>
<evidence type="ECO:0000256" key="2">
    <source>
        <dbReference type="ARBA" id="ARBA00022454"/>
    </source>
</evidence>
<keyword evidence="2" id="KW-0158">Chromosome</keyword>
<dbReference type="OrthoDB" id="9790349at2"/>
<gene>
    <name evidence="9" type="ORF">DFR37_102502</name>
</gene>
<dbReference type="PROSITE" id="PS50868">
    <property type="entry name" value="POST_SET"/>
    <property type="match status" value="1"/>
</dbReference>
<evidence type="ECO:0000259" key="8">
    <source>
        <dbReference type="PROSITE" id="PS50868"/>
    </source>
</evidence>
<dbReference type="SUPFAM" id="SSF82199">
    <property type="entry name" value="SET domain"/>
    <property type="match status" value="1"/>
</dbReference>
<dbReference type="EMBL" id="QNRQ01000002">
    <property type="protein sequence ID" value="RBP42116.1"/>
    <property type="molecule type" value="Genomic_DNA"/>
</dbReference>
<dbReference type="RefSeq" id="WP_113932323.1">
    <property type="nucleotide sequence ID" value="NZ_JACCEU010000002.1"/>
</dbReference>
<keyword evidence="5" id="KW-0949">S-adenosyl-L-methionine</keyword>
<dbReference type="InterPro" id="IPR050777">
    <property type="entry name" value="SET2_Histone-Lys_MeTrsfase"/>
</dbReference>
<keyword evidence="10" id="KW-1185">Reference proteome</keyword>
<reference evidence="9 10" key="1">
    <citation type="submission" date="2018-06" db="EMBL/GenBank/DDBJ databases">
        <title>Genomic Encyclopedia of Type Strains, Phase IV (KMG-IV): sequencing the most valuable type-strain genomes for metagenomic binning, comparative biology and taxonomic classification.</title>
        <authorList>
            <person name="Goeker M."/>
        </authorList>
    </citation>
    <scope>NUCLEOTIDE SEQUENCE [LARGE SCALE GENOMIC DNA]</scope>
    <source>
        <strain evidence="9 10">DSM 25520</strain>
    </source>
</reference>
<dbReference type="PANTHER" id="PTHR22884">
    <property type="entry name" value="SET DOMAIN PROTEINS"/>
    <property type="match status" value="1"/>
</dbReference>
<evidence type="ECO:0000256" key="6">
    <source>
        <dbReference type="SAM" id="MobiDB-lite"/>
    </source>
</evidence>
<feature type="compositionally biased region" description="Basic and acidic residues" evidence="6">
    <location>
        <begin position="197"/>
        <end position="216"/>
    </location>
</feature>
<comment type="caution">
    <text evidence="9">The sequence shown here is derived from an EMBL/GenBank/DDBJ whole genome shotgun (WGS) entry which is preliminary data.</text>
</comment>
<keyword evidence="4" id="KW-0808">Transferase</keyword>
<organism evidence="9 10">
    <name type="scientific">Eoetvoesiella caeni</name>
    <dbReference type="NCBI Taxonomy" id="645616"/>
    <lineage>
        <taxon>Bacteria</taxon>
        <taxon>Pseudomonadati</taxon>
        <taxon>Pseudomonadota</taxon>
        <taxon>Betaproteobacteria</taxon>
        <taxon>Burkholderiales</taxon>
        <taxon>Alcaligenaceae</taxon>
        <taxon>Eoetvoesiella</taxon>
    </lineage>
</organism>
<dbReference type="AlphaFoldDB" id="A0A366HJL7"/>
<dbReference type="GO" id="GO:0032259">
    <property type="term" value="P:methylation"/>
    <property type="evidence" value="ECO:0007669"/>
    <property type="project" value="UniProtKB-KW"/>
</dbReference>
<name>A0A366HJL7_9BURK</name>
<evidence type="ECO:0000313" key="10">
    <source>
        <dbReference type="Proteomes" id="UP000253628"/>
    </source>
</evidence>
<dbReference type="InterPro" id="IPR001214">
    <property type="entry name" value="SET_dom"/>
</dbReference>
<comment type="subcellular location">
    <subcellularLocation>
        <location evidence="1">Chromosome</location>
    </subcellularLocation>
</comment>
<evidence type="ECO:0000256" key="3">
    <source>
        <dbReference type="ARBA" id="ARBA00022603"/>
    </source>
</evidence>
<dbReference type="Gene3D" id="2.170.270.10">
    <property type="entry name" value="SET domain"/>
    <property type="match status" value="1"/>
</dbReference>
<feature type="domain" description="SET" evidence="7">
    <location>
        <begin position="7"/>
        <end position="121"/>
    </location>
</feature>
<evidence type="ECO:0000256" key="4">
    <source>
        <dbReference type="ARBA" id="ARBA00022679"/>
    </source>
</evidence>
<feature type="domain" description="Post-SET" evidence="8">
    <location>
        <begin position="134"/>
        <end position="150"/>
    </location>
</feature>
<evidence type="ECO:0000259" key="7">
    <source>
        <dbReference type="PROSITE" id="PS50280"/>
    </source>
</evidence>
<evidence type="ECO:0000256" key="1">
    <source>
        <dbReference type="ARBA" id="ARBA00004286"/>
    </source>
</evidence>
<feature type="compositionally biased region" description="Basic and acidic residues" evidence="6">
    <location>
        <begin position="164"/>
        <end position="173"/>
    </location>
</feature>
<evidence type="ECO:0000256" key="5">
    <source>
        <dbReference type="ARBA" id="ARBA00022691"/>
    </source>
</evidence>
<protein>
    <recommendedName>
        <fullName evidence="11">SET domain-containing protein</fullName>
    </recommendedName>
</protein>
<dbReference type="GO" id="GO:0005694">
    <property type="term" value="C:chromosome"/>
    <property type="evidence" value="ECO:0007669"/>
    <property type="project" value="UniProtKB-SubCell"/>
</dbReference>
<evidence type="ECO:0000313" key="9">
    <source>
        <dbReference type="EMBL" id="RBP42116.1"/>
    </source>
</evidence>
<dbReference type="PROSITE" id="PS50280">
    <property type="entry name" value="SET"/>
    <property type="match status" value="1"/>
</dbReference>
<proteinExistence type="predicted"/>
<dbReference type="Proteomes" id="UP000253628">
    <property type="component" value="Unassembled WGS sequence"/>
</dbReference>
<dbReference type="GO" id="GO:0008168">
    <property type="term" value="F:methyltransferase activity"/>
    <property type="evidence" value="ECO:0007669"/>
    <property type="project" value="UniProtKB-KW"/>
</dbReference>
<sequence>MSNISQPWHSVRKSTLHGNGVFAARDIPAGTRIIDYGGRRITSEQADAMHPVNPDDPFHTFFFSLSSGKIIDGGNRGTDARWINHSCAPNCETQENTAGTRVHIMALRDIKAGEELFYDYSLIMDGKITKKLQKQYQCLCGNAECRGTMLALPKKKTKGTNNKAENEKSDKASSSKKPKKQDKDKAKVKAKVKAKTKAKEKAKDKVKAENKAKAQP</sequence>
<dbReference type="InterPro" id="IPR003616">
    <property type="entry name" value="Post-SET_dom"/>
</dbReference>